<name>A0A1H5WPA5_9EURY</name>
<proteinExistence type="predicted"/>
<evidence type="ECO:0000313" key="2">
    <source>
        <dbReference type="EMBL" id="SEG01086.1"/>
    </source>
</evidence>
<reference evidence="2 3" key="1">
    <citation type="submission" date="2016-10" db="EMBL/GenBank/DDBJ databases">
        <authorList>
            <person name="de Groot N.N."/>
        </authorList>
    </citation>
    <scope>NUCLEOTIDE SEQUENCE [LARGE SCALE GENOMIC DNA]</scope>
    <source>
        <strain evidence="2 3">CGMCC 1.10331</strain>
    </source>
</reference>
<evidence type="ECO:0000313" key="1">
    <source>
        <dbReference type="EMBL" id="QCC46381.1"/>
    </source>
</evidence>
<dbReference type="GeneID" id="39856636"/>
<dbReference type="AlphaFoldDB" id="A0A1H5WPA5"/>
<evidence type="ECO:0000313" key="3">
    <source>
        <dbReference type="Proteomes" id="UP000236740"/>
    </source>
</evidence>
<evidence type="ECO:0000313" key="4">
    <source>
        <dbReference type="Proteomes" id="UP000296733"/>
    </source>
</evidence>
<dbReference type="EMBL" id="FNVN01000001">
    <property type="protein sequence ID" value="SEG01086.1"/>
    <property type="molecule type" value="Genomic_DNA"/>
</dbReference>
<reference evidence="1 4" key="2">
    <citation type="journal article" date="2019" name="Nat. Commun.">
        <title>A new type of DNA phosphorothioation-based antiviral system in archaea.</title>
        <authorList>
            <person name="Xiong L."/>
            <person name="Liu S."/>
            <person name="Chen S."/>
            <person name="Xiao Y."/>
            <person name="Zhu B."/>
            <person name="Gao Y."/>
            <person name="Zhang Y."/>
            <person name="Chen B."/>
            <person name="Luo J."/>
            <person name="Deng Z."/>
            <person name="Chen X."/>
            <person name="Wang L."/>
            <person name="Chen S."/>
        </authorList>
    </citation>
    <scope>NUCLEOTIDE SEQUENCE [LARGE SCALE GENOMIC DNA]</scope>
    <source>
        <strain evidence="1 4">CGMCC 1.10331</strain>
    </source>
</reference>
<dbReference type="RefSeq" id="WP_103991021.1">
    <property type="nucleotide sequence ID" value="NZ_CP031311.1"/>
</dbReference>
<protein>
    <submittedName>
        <fullName evidence="2">Uncharacterized protein</fullName>
    </submittedName>
</protein>
<organism evidence="2 3">
    <name type="scientific">Halobellus limi</name>
    <dbReference type="NCBI Taxonomy" id="699433"/>
    <lineage>
        <taxon>Archaea</taxon>
        <taxon>Methanobacteriati</taxon>
        <taxon>Methanobacteriota</taxon>
        <taxon>Stenosarchaea group</taxon>
        <taxon>Halobacteria</taxon>
        <taxon>Halobacteriales</taxon>
        <taxon>Haloferacaceae</taxon>
        <taxon>Halobellus</taxon>
    </lineage>
</organism>
<dbReference type="Proteomes" id="UP000236740">
    <property type="component" value="Unassembled WGS sequence"/>
</dbReference>
<dbReference type="OrthoDB" id="350675at2157"/>
<keyword evidence="3" id="KW-1185">Reference proteome</keyword>
<dbReference type="InterPro" id="IPR006311">
    <property type="entry name" value="TAT_signal"/>
</dbReference>
<dbReference type="PROSITE" id="PS51257">
    <property type="entry name" value="PROKAR_LIPOPROTEIN"/>
    <property type="match status" value="1"/>
</dbReference>
<gene>
    <name evidence="1" type="ORF">DV707_01080</name>
    <name evidence="2" type="ORF">SAMN04488133_1344</name>
</gene>
<sequence length="451" mass="49126">MTRTPSGSRQDSRLGRREVLALSGALGLTSLAGCLDQLPGSGPETIDGDALAAVVDGEAPEISETLPVDIDASFVADQREIAEGKLDSVPAPFDEKQIPNGVIRERANGEYEAAREAIGASSGDGTAYERLDRTTRARASAHEVQTAWRAIEGDATVDDLRESRRTVDADVDALASRWEYVGDDPVRAAVVHAEIEREIRGARNWLSFRERDLEHAAEQPLDFADLAVDVERARTSEAVASYYFDQFREGLGEETTLRERFAAARDTLDERVRTRGESLPEETDDPTSLVDRDVGRTAGVIALDDVLRNARWRTEDRGDGREGPSPASAALAATETLVYLRAFEALRERIEGGDDVAVDEADDVADLRTDAVDAISAAREADRNRLVVDAVLPRFARELRWIDDRISRYEGDTRVDFAEREAAGYVVVAETCRAVPSVSADVAAALRGGDA</sequence>
<dbReference type="Proteomes" id="UP000296733">
    <property type="component" value="Chromosome"/>
</dbReference>
<accession>A0A1H5WPA5</accession>
<dbReference type="PROSITE" id="PS51318">
    <property type="entry name" value="TAT"/>
    <property type="match status" value="1"/>
</dbReference>
<dbReference type="KEGG" id="hlm:DV707_01080"/>
<dbReference type="EMBL" id="CP031311">
    <property type="protein sequence ID" value="QCC46381.1"/>
    <property type="molecule type" value="Genomic_DNA"/>
</dbReference>